<feature type="region of interest" description="Disordered" evidence="1">
    <location>
        <begin position="185"/>
        <end position="221"/>
    </location>
</feature>
<protein>
    <submittedName>
        <fullName evidence="2">Uncharacterized protein</fullName>
    </submittedName>
</protein>
<dbReference type="GO" id="GO:0003676">
    <property type="term" value="F:nucleic acid binding"/>
    <property type="evidence" value="ECO:0007669"/>
    <property type="project" value="InterPro"/>
</dbReference>
<evidence type="ECO:0000313" key="3">
    <source>
        <dbReference type="Proteomes" id="UP000719412"/>
    </source>
</evidence>
<organism evidence="2 3">
    <name type="scientific">Tenebrio molitor</name>
    <name type="common">Yellow mealworm beetle</name>
    <dbReference type="NCBI Taxonomy" id="7067"/>
    <lineage>
        <taxon>Eukaryota</taxon>
        <taxon>Metazoa</taxon>
        <taxon>Ecdysozoa</taxon>
        <taxon>Arthropoda</taxon>
        <taxon>Hexapoda</taxon>
        <taxon>Insecta</taxon>
        <taxon>Pterygota</taxon>
        <taxon>Neoptera</taxon>
        <taxon>Endopterygota</taxon>
        <taxon>Coleoptera</taxon>
        <taxon>Polyphaga</taxon>
        <taxon>Cucujiformia</taxon>
        <taxon>Tenebrionidae</taxon>
        <taxon>Tenebrio</taxon>
    </lineage>
</organism>
<dbReference type="AlphaFoldDB" id="A0A8J6HS53"/>
<sequence>MKSKSAYEKVYVSFQGRNNKKSITEVTEDVILAFLDMGDNFIFQHDNARPHSVRIVSDYLDEVGFVSMEWPTRSQDLNRIENVWDMMGRRVWALQPPPARLGELGEQIIAIWGNQDQADVLSTALHAMKFIIARGLTNRTFQNGLSDPDFRYRPRRVDERRGKRYKGGTDAMEKVLDRFSTSAGEVKTDPCCTTGAGEPVEEDQIGWKSILEESQPKRRGG</sequence>
<evidence type="ECO:0000256" key="1">
    <source>
        <dbReference type="SAM" id="MobiDB-lite"/>
    </source>
</evidence>
<dbReference type="Proteomes" id="UP000719412">
    <property type="component" value="Unassembled WGS sequence"/>
</dbReference>
<reference evidence="2" key="1">
    <citation type="journal article" date="2020" name="J Insects Food Feed">
        <title>The yellow mealworm (Tenebrio molitor) genome: a resource for the emerging insects as food and feed industry.</title>
        <authorList>
            <person name="Eriksson T."/>
            <person name="Andere A."/>
            <person name="Kelstrup H."/>
            <person name="Emery V."/>
            <person name="Picard C."/>
        </authorList>
    </citation>
    <scope>NUCLEOTIDE SEQUENCE</scope>
    <source>
        <strain evidence="2">Stoneville</strain>
        <tissue evidence="2">Whole head</tissue>
    </source>
</reference>
<feature type="compositionally biased region" description="Basic and acidic residues" evidence="1">
    <location>
        <begin position="210"/>
        <end position="221"/>
    </location>
</feature>
<keyword evidence="3" id="KW-1185">Reference proteome</keyword>
<comment type="caution">
    <text evidence="2">The sequence shown here is derived from an EMBL/GenBank/DDBJ whole genome shotgun (WGS) entry which is preliminary data.</text>
</comment>
<dbReference type="Gene3D" id="3.30.420.10">
    <property type="entry name" value="Ribonuclease H-like superfamily/Ribonuclease H"/>
    <property type="match status" value="1"/>
</dbReference>
<name>A0A8J6HS53_TENMO</name>
<reference evidence="2" key="2">
    <citation type="submission" date="2021-08" db="EMBL/GenBank/DDBJ databases">
        <authorList>
            <person name="Eriksson T."/>
        </authorList>
    </citation>
    <scope>NUCLEOTIDE SEQUENCE</scope>
    <source>
        <strain evidence="2">Stoneville</strain>
        <tissue evidence="2">Whole head</tissue>
    </source>
</reference>
<gene>
    <name evidence="2" type="ORF">GEV33_003810</name>
</gene>
<accession>A0A8J6HS53</accession>
<dbReference type="EMBL" id="JABDTM020016040">
    <property type="protein sequence ID" value="KAH0818981.1"/>
    <property type="molecule type" value="Genomic_DNA"/>
</dbReference>
<dbReference type="InterPro" id="IPR036397">
    <property type="entry name" value="RNaseH_sf"/>
</dbReference>
<evidence type="ECO:0000313" key="2">
    <source>
        <dbReference type="EMBL" id="KAH0818981.1"/>
    </source>
</evidence>
<proteinExistence type="predicted"/>